<dbReference type="RefSeq" id="XP_012654337.1">
    <property type="nucleotide sequence ID" value="XM_012798883.1"/>
</dbReference>
<sequence length="100" mass="11752">MNHKFKSALTMLSQIYVQGDLKLVINMILLFQIYQIKYQLLILNINYLNTEEIAKKDNYPISQKLMQWFLLYVKISRTLCLILSNQISDLQIIIGKALQS</sequence>
<reference evidence="2" key="1">
    <citation type="journal article" date="2006" name="PLoS Biol.">
        <title>Macronuclear genome sequence of the ciliate Tetrahymena thermophila, a model eukaryote.</title>
        <authorList>
            <person name="Eisen J.A."/>
            <person name="Coyne R.S."/>
            <person name="Wu M."/>
            <person name="Wu D."/>
            <person name="Thiagarajan M."/>
            <person name="Wortman J.R."/>
            <person name="Badger J.H."/>
            <person name="Ren Q."/>
            <person name="Amedeo P."/>
            <person name="Jones K.M."/>
            <person name="Tallon L.J."/>
            <person name="Delcher A.L."/>
            <person name="Salzberg S.L."/>
            <person name="Silva J.C."/>
            <person name="Haas B.J."/>
            <person name="Majoros W.H."/>
            <person name="Farzad M."/>
            <person name="Carlton J.M."/>
            <person name="Smith R.K. Jr."/>
            <person name="Garg J."/>
            <person name="Pearlman R.E."/>
            <person name="Karrer K.M."/>
            <person name="Sun L."/>
            <person name="Manning G."/>
            <person name="Elde N.C."/>
            <person name="Turkewitz A.P."/>
            <person name="Asai D.J."/>
            <person name="Wilkes D.E."/>
            <person name="Wang Y."/>
            <person name="Cai H."/>
            <person name="Collins K."/>
            <person name="Stewart B.A."/>
            <person name="Lee S.R."/>
            <person name="Wilamowska K."/>
            <person name="Weinberg Z."/>
            <person name="Ruzzo W.L."/>
            <person name="Wloga D."/>
            <person name="Gaertig J."/>
            <person name="Frankel J."/>
            <person name="Tsao C.-C."/>
            <person name="Gorovsky M.A."/>
            <person name="Keeling P.J."/>
            <person name="Waller R.F."/>
            <person name="Patron N.J."/>
            <person name="Cherry J.M."/>
            <person name="Stover N.A."/>
            <person name="Krieger C.J."/>
            <person name="del Toro C."/>
            <person name="Ryder H.F."/>
            <person name="Williamson S.C."/>
            <person name="Barbeau R.A."/>
            <person name="Hamilton E.P."/>
            <person name="Orias E."/>
        </authorList>
    </citation>
    <scope>NUCLEOTIDE SEQUENCE [LARGE SCALE GENOMIC DNA]</scope>
    <source>
        <strain evidence="2">SB210</strain>
    </source>
</reference>
<dbReference type="AlphaFoldDB" id="W7X1M9"/>
<protein>
    <submittedName>
        <fullName evidence="1">Uncharacterized protein</fullName>
    </submittedName>
</protein>
<organism evidence="1 2">
    <name type="scientific">Tetrahymena thermophila (strain SB210)</name>
    <dbReference type="NCBI Taxonomy" id="312017"/>
    <lineage>
        <taxon>Eukaryota</taxon>
        <taxon>Sar</taxon>
        <taxon>Alveolata</taxon>
        <taxon>Ciliophora</taxon>
        <taxon>Intramacronucleata</taxon>
        <taxon>Oligohymenophorea</taxon>
        <taxon>Hymenostomatida</taxon>
        <taxon>Tetrahymenina</taxon>
        <taxon>Tetrahymenidae</taxon>
        <taxon>Tetrahymena</taxon>
    </lineage>
</organism>
<gene>
    <name evidence="1" type="ORF">TTHERM_000310189</name>
</gene>
<dbReference type="KEGG" id="tet:TTHERM_000310189"/>
<dbReference type="Proteomes" id="UP000009168">
    <property type="component" value="Unassembled WGS sequence"/>
</dbReference>
<evidence type="ECO:0000313" key="2">
    <source>
        <dbReference type="Proteomes" id="UP000009168"/>
    </source>
</evidence>
<dbReference type="EMBL" id="GG662608">
    <property type="protein sequence ID" value="EWS73150.1"/>
    <property type="molecule type" value="Genomic_DNA"/>
</dbReference>
<keyword evidence="2" id="KW-1185">Reference proteome</keyword>
<accession>W7X1M9</accession>
<evidence type="ECO:0000313" key="1">
    <source>
        <dbReference type="EMBL" id="EWS73150.1"/>
    </source>
</evidence>
<dbReference type="InParanoid" id="W7X1M9"/>
<proteinExistence type="predicted"/>
<dbReference type="GeneID" id="24438338"/>
<name>W7X1M9_TETTS</name>